<name>A0A2I0UVS6_9BACI</name>
<evidence type="ECO:0000256" key="3">
    <source>
        <dbReference type="ARBA" id="ARBA00023159"/>
    </source>
</evidence>
<dbReference type="GO" id="GO:0003677">
    <property type="term" value="F:DNA binding"/>
    <property type="evidence" value="ECO:0007669"/>
    <property type="project" value="UniProtKB-KW"/>
</dbReference>
<organism evidence="7 8">
    <name type="scientific">Lysinibacillus fusiformis</name>
    <dbReference type="NCBI Taxonomy" id="28031"/>
    <lineage>
        <taxon>Bacteria</taxon>
        <taxon>Bacillati</taxon>
        <taxon>Bacillota</taxon>
        <taxon>Bacilli</taxon>
        <taxon>Bacillales</taxon>
        <taxon>Bacillaceae</taxon>
        <taxon>Lysinibacillus</taxon>
    </lineage>
</organism>
<evidence type="ECO:0000259" key="6">
    <source>
        <dbReference type="PROSITE" id="PS51063"/>
    </source>
</evidence>
<keyword evidence="4" id="KW-0804">Transcription</keyword>
<dbReference type="EMBL" id="PDFK01000009">
    <property type="protein sequence ID" value="PKU50126.1"/>
    <property type="molecule type" value="Genomic_DNA"/>
</dbReference>
<accession>A0A2I0UVS6</accession>
<comment type="caution">
    <text evidence="7">The sequence shown here is derived from an EMBL/GenBank/DDBJ whole genome shotgun (WGS) entry which is preliminary data.</text>
</comment>
<dbReference type="Pfam" id="PF00027">
    <property type="entry name" value="cNMP_binding"/>
    <property type="match status" value="1"/>
</dbReference>
<dbReference type="SMART" id="SM00100">
    <property type="entry name" value="cNMP"/>
    <property type="match status" value="1"/>
</dbReference>
<protein>
    <submittedName>
        <fullName evidence="7">Crp/Fnr family transcriptional regulator</fullName>
    </submittedName>
</protein>
<dbReference type="SMART" id="SM00419">
    <property type="entry name" value="HTH_CRP"/>
    <property type="match status" value="1"/>
</dbReference>
<evidence type="ECO:0000256" key="1">
    <source>
        <dbReference type="ARBA" id="ARBA00023015"/>
    </source>
</evidence>
<dbReference type="PROSITE" id="PS50042">
    <property type="entry name" value="CNMP_BINDING_3"/>
    <property type="match status" value="1"/>
</dbReference>
<evidence type="ECO:0000313" key="7">
    <source>
        <dbReference type="EMBL" id="PKU50126.1"/>
    </source>
</evidence>
<dbReference type="PRINTS" id="PR00034">
    <property type="entry name" value="HTHCRP"/>
</dbReference>
<evidence type="ECO:0000313" key="8">
    <source>
        <dbReference type="Proteomes" id="UP000234956"/>
    </source>
</evidence>
<dbReference type="GO" id="GO:0003700">
    <property type="term" value="F:DNA-binding transcription factor activity"/>
    <property type="evidence" value="ECO:0007669"/>
    <property type="project" value="TreeGrafter"/>
</dbReference>
<dbReference type="PANTHER" id="PTHR24567">
    <property type="entry name" value="CRP FAMILY TRANSCRIPTIONAL REGULATORY PROTEIN"/>
    <property type="match status" value="1"/>
</dbReference>
<dbReference type="PANTHER" id="PTHR24567:SF26">
    <property type="entry name" value="REGULATORY PROTEIN YEIL"/>
    <property type="match status" value="1"/>
</dbReference>
<dbReference type="Gene3D" id="2.60.120.10">
    <property type="entry name" value="Jelly Rolls"/>
    <property type="match status" value="1"/>
</dbReference>
<sequence>MNCQKQYCFSKVPIFQHLKAHEMEEISHIITHHHFDKGEIILLAGDRKKKLFIVRYGRAKVSHISTDGREYVMRVLEAGEFFGDVTLFNNEPQKSTVEALEKTEICSLDGEELMKILAGTPVTLFHMLAQLSSRLEETENQLSEAVSKEVSERLAAFVLKSAATAGSDTFLLTLTKKDLASLLNTTRETLSRRLSAFQKEGYIEMTGKRIIIKNYDALENLL</sequence>
<dbReference type="InterPro" id="IPR036390">
    <property type="entry name" value="WH_DNA-bd_sf"/>
</dbReference>
<reference evidence="7 8" key="1">
    <citation type="submission" date="2017-10" db="EMBL/GenBank/DDBJ databases">
        <title>Draft genome of Lysinibacillus fusiformis strain Juneja, a laboratory-derived pathogen of Drosophila melanogaster.</title>
        <authorList>
            <person name="Smith B.R."/>
            <person name="Unckless R.L."/>
        </authorList>
    </citation>
    <scope>NUCLEOTIDE SEQUENCE [LARGE SCALE GENOMIC DNA]</scope>
    <source>
        <strain evidence="7 8">Juneja</strain>
    </source>
</reference>
<keyword evidence="2" id="KW-0238">DNA-binding</keyword>
<dbReference type="InterPro" id="IPR014710">
    <property type="entry name" value="RmlC-like_jellyroll"/>
</dbReference>
<dbReference type="InterPro" id="IPR012318">
    <property type="entry name" value="HTH_CRP"/>
</dbReference>
<dbReference type="Gene3D" id="1.10.10.10">
    <property type="entry name" value="Winged helix-like DNA-binding domain superfamily/Winged helix DNA-binding domain"/>
    <property type="match status" value="1"/>
</dbReference>
<dbReference type="Pfam" id="PF13545">
    <property type="entry name" value="HTH_Crp_2"/>
    <property type="match status" value="1"/>
</dbReference>
<dbReference type="InterPro" id="IPR000595">
    <property type="entry name" value="cNMP-bd_dom"/>
</dbReference>
<feature type="domain" description="Cyclic nucleotide-binding" evidence="5">
    <location>
        <begin position="14"/>
        <end position="134"/>
    </location>
</feature>
<evidence type="ECO:0000256" key="4">
    <source>
        <dbReference type="ARBA" id="ARBA00023163"/>
    </source>
</evidence>
<dbReference type="AlphaFoldDB" id="A0A2I0UVS6"/>
<dbReference type="Proteomes" id="UP000234956">
    <property type="component" value="Unassembled WGS sequence"/>
</dbReference>
<dbReference type="SUPFAM" id="SSF46785">
    <property type="entry name" value="Winged helix' DNA-binding domain"/>
    <property type="match status" value="1"/>
</dbReference>
<evidence type="ECO:0000259" key="5">
    <source>
        <dbReference type="PROSITE" id="PS50042"/>
    </source>
</evidence>
<keyword evidence="3" id="KW-0010">Activator</keyword>
<dbReference type="SUPFAM" id="SSF51206">
    <property type="entry name" value="cAMP-binding domain-like"/>
    <property type="match status" value="1"/>
</dbReference>
<proteinExistence type="predicted"/>
<dbReference type="InterPro" id="IPR018490">
    <property type="entry name" value="cNMP-bd_dom_sf"/>
</dbReference>
<dbReference type="InterPro" id="IPR050397">
    <property type="entry name" value="Env_Response_Regulators"/>
</dbReference>
<dbReference type="RefSeq" id="WP_036118011.1">
    <property type="nucleotide sequence ID" value="NZ_PDFK01000009.1"/>
</dbReference>
<keyword evidence="1" id="KW-0805">Transcription regulation</keyword>
<evidence type="ECO:0000256" key="2">
    <source>
        <dbReference type="ARBA" id="ARBA00023125"/>
    </source>
</evidence>
<gene>
    <name evidence="7" type="ORF">CRI88_20035</name>
</gene>
<dbReference type="InterPro" id="IPR036388">
    <property type="entry name" value="WH-like_DNA-bd_sf"/>
</dbReference>
<dbReference type="PROSITE" id="PS51063">
    <property type="entry name" value="HTH_CRP_2"/>
    <property type="match status" value="1"/>
</dbReference>
<feature type="domain" description="HTH crp-type" evidence="6">
    <location>
        <begin position="148"/>
        <end position="216"/>
    </location>
</feature>
<dbReference type="CDD" id="cd00038">
    <property type="entry name" value="CAP_ED"/>
    <property type="match status" value="1"/>
</dbReference>
<dbReference type="GO" id="GO:0005829">
    <property type="term" value="C:cytosol"/>
    <property type="evidence" value="ECO:0007669"/>
    <property type="project" value="TreeGrafter"/>
</dbReference>